<dbReference type="Proteomes" id="UP000192042">
    <property type="component" value="Chromosome I"/>
</dbReference>
<reference evidence="2 3" key="1">
    <citation type="submission" date="2017-03" db="EMBL/GenBank/DDBJ databases">
        <authorList>
            <person name="Afonso C.L."/>
            <person name="Miller P.J."/>
            <person name="Scott M.A."/>
            <person name="Spackman E."/>
            <person name="Goraichik I."/>
            <person name="Dimitrov K.M."/>
            <person name="Suarez D.L."/>
            <person name="Swayne D.E."/>
        </authorList>
    </citation>
    <scope>NUCLEOTIDE SEQUENCE [LARGE SCALE GENOMIC DNA]</scope>
    <source>
        <strain evidence="2">Genome sequencing of Nitrospira japonica strain NJ11</strain>
    </source>
</reference>
<evidence type="ECO:0000313" key="2">
    <source>
        <dbReference type="EMBL" id="SLM47768.1"/>
    </source>
</evidence>
<gene>
    <name evidence="2" type="ORF">NSJP_1596</name>
</gene>
<evidence type="ECO:0000313" key="3">
    <source>
        <dbReference type="Proteomes" id="UP000192042"/>
    </source>
</evidence>
<feature type="compositionally biased region" description="Basic and acidic residues" evidence="1">
    <location>
        <begin position="23"/>
        <end position="40"/>
    </location>
</feature>
<feature type="region of interest" description="Disordered" evidence="1">
    <location>
        <begin position="15"/>
        <end position="40"/>
    </location>
</feature>
<accession>A0A1W1I429</accession>
<organism evidence="2 3">
    <name type="scientific">Nitrospira japonica</name>
    <dbReference type="NCBI Taxonomy" id="1325564"/>
    <lineage>
        <taxon>Bacteria</taxon>
        <taxon>Pseudomonadati</taxon>
        <taxon>Nitrospirota</taxon>
        <taxon>Nitrospiria</taxon>
        <taxon>Nitrospirales</taxon>
        <taxon>Nitrospiraceae</taxon>
        <taxon>Nitrospira</taxon>
    </lineage>
</organism>
<proteinExistence type="predicted"/>
<sequence>MKQLTRCLDLVIGPMRGTQSGSLHKDRIEPASRDKLSTMS</sequence>
<dbReference type="AlphaFoldDB" id="A0A1W1I429"/>
<protein>
    <submittedName>
        <fullName evidence="2">Uncharacterized protein</fullName>
    </submittedName>
</protein>
<name>A0A1W1I429_9BACT</name>
<keyword evidence="3" id="KW-1185">Reference proteome</keyword>
<dbReference type="KEGG" id="nja:NSJP_1596"/>
<dbReference type="EMBL" id="LT828648">
    <property type="protein sequence ID" value="SLM47768.1"/>
    <property type="molecule type" value="Genomic_DNA"/>
</dbReference>
<evidence type="ECO:0000256" key="1">
    <source>
        <dbReference type="SAM" id="MobiDB-lite"/>
    </source>
</evidence>